<comment type="caution">
    <text evidence="3">The sequence shown here is derived from an EMBL/GenBank/DDBJ whole genome shotgun (WGS) entry which is preliminary data.</text>
</comment>
<dbReference type="AlphaFoldDB" id="A0A846LUU4"/>
<evidence type="ECO:0000256" key="1">
    <source>
        <dbReference type="SAM" id="MobiDB-lite"/>
    </source>
</evidence>
<dbReference type="EMBL" id="BMMI01000016">
    <property type="protein sequence ID" value="GGL85339.1"/>
    <property type="molecule type" value="Genomic_DNA"/>
</dbReference>
<evidence type="ECO:0008006" key="6">
    <source>
        <dbReference type="Google" id="ProtNLM"/>
    </source>
</evidence>
<name>A0A846LUU4_9ACTN</name>
<protein>
    <recommendedName>
        <fullName evidence="6">MinD-like ATPase involved in chromosome partitioning or flagellar assembly</fullName>
    </recommendedName>
</protein>
<dbReference type="Proteomes" id="UP000552836">
    <property type="component" value="Unassembled WGS sequence"/>
</dbReference>
<feature type="compositionally biased region" description="Basic and acidic residues" evidence="1">
    <location>
        <begin position="58"/>
        <end position="69"/>
    </location>
</feature>
<evidence type="ECO:0000313" key="2">
    <source>
        <dbReference type="EMBL" id="GGL85339.1"/>
    </source>
</evidence>
<dbReference type="RefSeq" id="WP_166756787.1">
    <property type="nucleotide sequence ID" value="NZ_BAABJU010000022.1"/>
</dbReference>
<gene>
    <name evidence="3" type="ORF">FB380_003726</name>
    <name evidence="2" type="ORF">GCM10011589_47210</name>
</gene>
<organism evidence="3 4">
    <name type="scientific">Modestobacter marinus</name>
    <dbReference type="NCBI Taxonomy" id="477641"/>
    <lineage>
        <taxon>Bacteria</taxon>
        <taxon>Bacillati</taxon>
        <taxon>Actinomycetota</taxon>
        <taxon>Actinomycetes</taxon>
        <taxon>Geodermatophilales</taxon>
        <taxon>Geodermatophilaceae</taxon>
        <taxon>Modestobacter</taxon>
    </lineage>
</organism>
<dbReference type="EMBL" id="JAAMPA010000002">
    <property type="protein sequence ID" value="NIH69238.1"/>
    <property type="molecule type" value="Genomic_DNA"/>
</dbReference>
<sequence>MSTPLASFESVASSEGIRAGHPAEGRRLLAVAEVQQALRELRSRQAVRLVDVGGDTASEPRKSRGDRTPGRHRAGGDSDLPTGWITVLAGHAGAGASTVALAISDAAAVTGRSAHLIDNAHPARSGLGAAASAELGIDDTGTWRRGLRSTVTISRRATDAMPSRWPVPAGHHAGVTVLDVGLDADGRASRTVDRACTVVVCRPTVPGVRLTEALLDQLRDQVVVIAAVGARRWPGEVAASSGPRLRALRLAGQVVAVPLERRLEVTGLTGQPLPSSIQAAGRALLALLSSRRPGVALTSVTTTSPGLFPGASR</sequence>
<reference evidence="3 4" key="3">
    <citation type="submission" date="2020-02" db="EMBL/GenBank/DDBJ databases">
        <title>Sequencing the genomes of 1000 actinobacteria strains.</title>
        <authorList>
            <person name="Klenk H.-P."/>
        </authorList>
    </citation>
    <scope>NUCLEOTIDE SEQUENCE [LARGE SCALE GENOMIC DNA]</scope>
    <source>
        <strain evidence="3 4">DSM 45201</strain>
    </source>
</reference>
<dbReference type="Proteomes" id="UP000648663">
    <property type="component" value="Unassembled WGS sequence"/>
</dbReference>
<feature type="region of interest" description="Disordered" evidence="1">
    <location>
        <begin position="52"/>
        <end position="80"/>
    </location>
</feature>
<evidence type="ECO:0000313" key="5">
    <source>
        <dbReference type="Proteomes" id="UP000648663"/>
    </source>
</evidence>
<keyword evidence="5" id="KW-1185">Reference proteome</keyword>
<evidence type="ECO:0000313" key="3">
    <source>
        <dbReference type="EMBL" id="NIH69238.1"/>
    </source>
</evidence>
<reference evidence="5" key="2">
    <citation type="journal article" date="2019" name="Int. J. Syst. Evol. Microbiol.">
        <title>The Global Catalogue of Microorganisms (GCM) 10K type strain sequencing project: providing services to taxonomists for standard genome sequencing and annotation.</title>
        <authorList>
            <consortium name="The Broad Institute Genomics Platform"/>
            <consortium name="The Broad Institute Genome Sequencing Center for Infectious Disease"/>
            <person name="Wu L."/>
            <person name="Ma J."/>
        </authorList>
    </citation>
    <scope>NUCLEOTIDE SEQUENCE [LARGE SCALE GENOMIC DNA]</scope>
    <source>
        <strain evidence="5">CGMCC 4.5581</strain>
    </source>
</reference>
<reference evidence="2" key="1">
    <citation type="journal article" date="2014" name="Int. J. Syst. Evol. Microbiol.">
        <title>Complete genome of a new Firmicutes species belonging to the dominant human colonic microbiota ('Ruminococcus bicirculans') reveals two chromosomes and a selective capacity to utilize plant glucans.</title>
        <authorList>
            <consortium name="NISC Comparative Sequencing Program"/>
            <person name="Wegmann U."/>
            <person name="Louis P."/>
            <person name="Goesmann A."/>
            <person name="Henrissat B."/>
            <person name="Duncan S.H."/>
            <person name="Flint H.J."/>
        </authorList>
    </citation>
    <scope>NUCLEOTIDE SEQUENCE</scope>
    <source>
        <strain evidence="2">CGMCC 4.5581</strain>
    </source>
</reference>
<evidence type="ECO:0000313" key="4">
    <source>
        <dbReference type="Proteomes" id="UP000552836"/>
    </source>
</evidence>
<proteinExistence type="predicted"/>
<accession>A0A846LUU4</accession>
<reference evidence="2" key="4">
    <citation type="submission" date="2024-05" db="EMBL/GenBank/DDBJ databases">
        <authorList>
            <person name="Sun Q."/>
            <person name="Zhou Y."/>
        </authorList>
    </citation>
    <scope>NUCLEOTIDE SEQUENCE</scope>
    <source>
        <strain evidence="2">CGMCC 4.5581</strain>
    </source>
</reference>